<dbReference type="SUPFAM" id="SSF52540">
    <property type="entry name" value="P-loop containing nucleoside triphosphate hydrolases"/>
    <property type="match status" value="1"/>
</dbReference>
<dbReference type="GO" id="GO:0004715">
    <property type="term" value="F:non-membrane spanning protein tyrosine kinase activity"/>
    <property type="evidence" value="ECO:0007669"/>
    <property type="project" value="UniProtKB-EC"/>
</dbReference>
<evidence type="ECO:0000256" key="3">
    <source>
        <dbReference type="SAM" id="Coils"/>
    </source>
</evidence>
<dbReference type="EMBL" id="JANQDL010000091">
    <property type="protein sequence ID" value="MDH6064701.1"/>
    <property type="molecule type" value="Genomic_DNA"/>
</dbReference>
<dbReference type="RefSeq" id="WP_280700850.1">
    <property type="nucleotide sequence ID" value="NZ_JANQDL010000091.1"/>
</dbReference>
<evidence type="ECO:0000313" key="6">
    <source>
        <dbReference type="EMBL" id="MDH6064701.1"/>
    </source>
</evidence>
<keyword evidence="2" id="KW-0067">ATP-binding</keyword>
<evidence type="ECO:0000313" key="7">
    <source>
        <dbReference type="Proteomes" id="UP001159370"/>
    </source>
</evidence>
<dbReference type="InterPro" id="IPR050445">
    <property type="entry name" value="Bact_polysacc_biosynth/exp"/>
</dbReference>
<comment type="caution">
    <text evidence="6">The sequence shown here is derived from an EMBL/GenBank/DDBJ whole genome shotgun (WGS) entry which is preliminary data.</text>
</comment>
<dbReference type="Pfam" id="PF10609">
    <property type="entry name" value="ParA"/>
    <property type="match status" value="1"/>
</dbReference>
<dbReference type="AlphaFoldDB" id="A0AA43GZK7"/>
<gene>
    <name evidence="6" type="ORF">NWP23_13225</name>
</gene>
<dbReference type="InterPro" id="IPR005702">
    <property type="entry name" value="Wzc-like_C"/>
</dbReference>
<feature type="coiled-coil region" evidence="3">
    <location>
        <begin position="339"/>
        <end position="366"/>
    </location>
</feature>
<proteinExistence type="predicted"/>
<dbReference type="Proteomes" id="UP001159370">
    <property type="component" value="Unassembled WGS sequence"/>
</dbReference>
<evidence type="ECO:0000256" key="2">
    <source>
        <dbReference type="ARBA" id="ARBA00022840"/>
    </source>
</evidence>
<keyword evidence="5" id="KW-0472">Membrane</keyword>
<keyword evidence="5" id="KW-0812">Transmembrane</keyword>
<evidence type="ECO:0000256" key="4">
    <source>
        <dbReference type="SAM" id="MobiDB-lite"/>
    </source>
</evidence>
<dbReference type="NCBIfam" id="TIGR01007">
    <property type="entry name" value="eps_fam"/>
    <property type="match status" value="1"/>
</dbReference>
<reference evidence="6 7" key="1">
    <citation type="journal article" date="2023" name="J. Phycol.">
        <title>Chrysosporum ovalisporum is synonymous with the true-branching cyanobacterium Umezakia natans (Nostocales/Aphanizomenonaceae).</title>
        <authorList>
            <person name="McGregor G.B."/>
            <person name="Sendall B.C."/>
            <person name="Niiyama Y."/>
            <person name="Tuji A."/>
            <person name="Willis A."/>
        </authorList>
    </citation>
    <scope>NUCLEOTIDE SEQUENCE [LARGE SCALE GENOMIC DNA]</scope>
    <source>
        <strain evidence="6 7">FSS-62</strain>
    </source>
</reference>
<sequence length="731" mass="83064">MNNQASNNFRNEHSNNSITPFFPYQNTLGNDGERDEWNPKELLDLLRRRALVIIGVSTTVMLGVAINLILNPKPVKYESSFQMLVEPENHSNQVVDILEDFNPLSNKSALDTLDYESQILVLKSPELVSKSINKLKDFYPEIDYEYLMNGLAIVRLGETKILEIRYRSEDPLESKAVLEQIARDYLQYSLEKRQTRINLGLQYINREIPVLQGRVDQIQKEFQLFQQRYNFITPELLSQQVDGRTATLVERQQELGRQIAQARVNLDFVQSEEGTRTVLESYPVYQELNNELRQLNLEIAKTSTLLQDDNPRMITLRERRDKLVPIIQEESERYILTKRAEAVSALRSLQVNMEELQKSQQILALQHQQLPDLLRQYTEIQRKLKIATESLIRFLSTRESLQIQNSQAEIGWQLIQLPDLPEQPVVSSTLIRDIILGAAGSIFLGIAAASLVEKLDHTYHNAWNLKERVKLPLLGNIPFKKELTTLKPEDEPEDEMFVLSDPSPKTTTQTATIRKPRYYGYSTNFLEAIRVLYTNIQLLNSDSQIRSISVTSAMPGDGKSTIAFHLAEIATAMGKRVLLVDADMRRASIHNLSKLDNLWGLSSLITSNLPVEQVVKELPSMKGLSIITAGPTPPDCAKLLSSAKMKRLMADLYKEFDLVVYDLPPVVGLADASLIAPETDGLLLIARIEKTDRSVFERALADLKQAPINILGVVANGQKANVTDYYYYTPN</sequence>
<dbReference type="PANTHER" id="PTHR32309:SF13">
    <property type="entry name" value="FERRIC ENTEROBACTIN TRANSPORT PROTEIN FEPE"/>
    <property type="match status" value="1"/>
</dbReference>
<protein>
    <submittedName>
        <fullName evidence="6">Polysaccharide biosynthesis tyrosine autokinase</fullName>
        <ecNumber evidence="6">2.7.10.2</ecNumber>
    </submittedName>
</protein>
<dbReference type="EC" id="2.7.10.2" evidence="6"/>
<name>A0AA43GZK7_9CYAN</name>
<organism evidence="6 7">
    <name type="scientific">Umezakia ovalisporum FSS-62</name>
    <dbReference type="NCBI Taxonomy" id="2971776"/>
    <lineage>
        <taxon>Bacteria</taxon>
        <taxon>Bacillati</taxon>
        <taxon>Cyanobacteriota</taxon>
        <taxon>Cyanophyceae</taxon>
        <taxon>Nostocales</taxon>
        <taxon>Nodulariaceae</taxon>
        <taxon>Umezakia</taxon>
    </lineage>
</organism>
<dbReference type="GO" id="GO:0005886">
    <property type="term" value="C:plasma membrane"/>
    <property type="evidence" value="ECO:0007669"/>
    <property type="project" value="TreeGrafter"/>
</dbReference>
<dbReference type="InterPro" id="IPR033756">
    <property type="entry name" value="YlxH/NBP35"/>
</dbReference>
<keyword evidence="3" id="KW-0175">Coiled coil</keyword>
<dbReference type="GO" id="GO:0005524">
    <property type="term" value="F:ATP binding"/>
    <property type="evidence" value="ECO:0007669"/>
    <property type="project" value="UniProtKB-KW"/>
</dbReference>
<feature type="transmembrane region" description="Helical" evidence="5">
    <location>
        <begin position="50"/>
        <end position="70"/>
    </location>
</feature>
<dbReference type="Gene3D" id="3.40.50.300">
    <property type="entry name" value="P-loop containing nucleotide triphosphate hydrolases"/>
    <property type="match status" value="1"/>
</dbReference>
<keyword evidence="5" id="KW-1133">Transmembrane helix</keyword>
<keyword evidence="6" id="KW-0808">Transferase</keyword>
<evidence type="ECO:0000256" key="5">
    <source>
        <dbReference type="SAM" id="Phobius"/>
    </source>
</evidence>
<keyword evidence="1" id="KW-0547">Nucleotide-binding</keyword>
<feature type="region of interest" description="Disordered" evidence="4">
    <location>
        <begin position="1"/>
        <end position="20"/>
    </location>
</feature>
<accession>A0AA43GZK7</accession>
<evidence type="ECO:0000256" key="1">
    <source>
        <dbReference type="ARBA" id="ARBA00022741"/>
    </source>
</evidence>
<dbReference type="CDD" id="cd05387">
    <property type="entry name" value="BY-kinase"/>
    <property type="match status" value="1"/>
</dbReference>
<dbReference type="InterPro" id="IPR027417">
    <property type="entry name" value="P-loop_NTPase"/>
</dbReference>
<dbReference type="PANTHER" id="PTHR32309">
    <property type="entry name" value="TYROSINE-PROTEIN KINASE"/>
    <property type="match status" value="1"/>
</dbReference>